<dbReference type="Gene3D" id="1.10.10.10">
    <property type="entry name" value="Winged helix-like DNA-binding domain superfamily/Winged helix DNA-binding domain"/>
    <property type="match status" value="1"/>
</dbReference>
<dbReference type="PANTHER" id="PTHR43133:SF62">
    <property type="entry name" value="RNA POLYMERASE SIGMA FACTOR SIGZ"/>
    <property type="match status" value="1"/>
</dbReference>
<dbReference type="InterPro" id="IPR013325">
    <property type="entry name" value="RNA_pol_sigma_r2"/>
</dbReference>
<feature type="domain" description="RNA polymerase sigma-70 region 4" evidence="7">
    <location>
        <begin position="139"/>
        <end position="188"/>
    </location>
</feature>
<dbReference type="Gene3D" id="1.10.1740.10">
    <property type="match status" value="1"/>
</dbReference>
<dbReference type="STRING" id="316055.RPE_0795"/>
<comment type="similarity">
    <text evidence="1">Belongs to the sigma-70 factor family. ECF subfamily.</text>
</comment>
<protein>
    <submittedName>
        <fullName evidence="8">RNA polymerase, sigma-24 subunit, ECF subfamily</fullName>
    </submittedName>
</protein>
<accession>Q07TI3</accession>
<reference evidence="8" key="1">
    <citation type="submission" date="2006-09" db="EMBL/GenBank/DDBJ databases">
        <title>Complete sequence of Rhodopseudomonas palustris BisA53.</title>
        <authorList>
            <consortium name="US DOE Joint Genome Institute"/>
            <person name="Copeland A."/>
            <person name="Lucas S."/>
            <person name="Lapidus A."/>
            <person name="Barry K."/>
            <person name="Detter J.C."/>
            <person name="Glavina del Rio T."/>
            <person name="Hammon N."/>
            <person name="Israni S."/>
            <person name="Dalin E."/>
            <person name="Tice H."/>
            <person name="Pitluck S."/>
            <person name="Chain P."/>
            <person name="Malfatti S."/>
            <person name="Shin M."/>
            <person name="Vergez L."/>
            <person name="Schmutz J."/>
            <person name="Larimer F."/>
            <person name="Land M."/>
            <person name="Hauser L."/>
            <person name="Pelletier D.A."/>
            <person name="Kyrpides N."/>
            <person name="Kim E."/>
            <person name="Harwood C.S."/>
            <person name="Oda Y."/>
            <person name="Richardson P."/>
        </authorList>
    </citation>
    <scope>NUCLEOTIDE SEQUENCE [LARGE SCALE GENOMIC DNA]</scope>
    <source>
        <strain evidence="8">BisA53</strain>
    </source>
</reference>
<dbReference type="CDD" id="cd06171">
    <property type="entry name" value="Sigma70_r4"/>
    <property type="match status" value="1"/>
</dbReference>
<keyword evidence="3" id="KW-0731">Sigma factor</keyword>
<dbReference type="AlphaFoldDB" id="Q07TI3"/>
<keyword evidence="4" id="KW-0238">DNA-binding</keyword>
<organism evidence="8">
    <name type="scientific">Rhodopseudomonas palustris (strain BisA53)</name>
    <dbReference type="NCBI Taxonomy" id="316055"/>
    <lineage>
        <taxon>Bacteria</taxon>
        <taxon>Pseudomonadati</taxon>
        <taxon>Pseudomonadota</taxon>
        <taxon>Alphaproteobacteria</taxon>
        <taxon>Hyphomicrobiales</taxon>
        <taxon>Nitrobacteraceae</taxon>
        <taxon>Rhodopseudomonas</taxon>
    </lineage>
</organism>
<dbReference type="InterPro" id="IPR014284">
    <property type="entry name" value="RNA_pol_sigma-70_dom"/>
</dbReference>
<evidence type="ECO:0000256" key="5">
    <source>
        <dbReference type="ARBA" id="ARBA00023163"/>
    </source>
</evidence>
<dbReference type="GO" id="GO:0016987">
    <property type="term" value="F:sigma factor activity"/>
    <property type="evidence" value="ECO:0007669"/>
    <property type="project" value="UniProtKB-KW"/>
</dbReference>
<keyword evidence="5" id="KW-0804">Transcription</keyword>
<evidence type="ECO:0000256" key="2">
    <source>
        <dbReference type="ARBA" id="ARBA00023015"/>
    </source>
</evidence>
<dbReference type="InterPro" id="IPR013324">
    <property type="entry name" value="RNA_pol_sigma_r3/r4-like"/>
</dbReference>
<dbReference type="HOGENOM" id="CLU_047691_9_3_5"/>
<evidence type="ECO:0000313" key="8">
    <source>
        <dbReference type="EMBL" id="ABJ04751.1"/>
    </source>
</evidence>
<dbReference type="SUPFAM" id="SSF88659">
    <property type="entry name" value="Sigma3 and sigma4 domains of RNA polymerase sigma factors"/>
    <property type="match status" value="1"/>
</dbReference>
<dbReference type="GO" id="GO:0006352">
    <property type="term" value="P:DNA-templated transcription initiation"/>
    <property type="evidence" value="ECO:0007669"/>
    <property type="project" value="InterPro"/>
</dbReference>
<dbReference type="GO" id="GO:0003677">
    <property type="term" value="F:DNA binding"/>
    <property type="evidence" value="ECO:0007669"/>
    <property type="project" value="UniProtKB-KW"/>
</dbReference>
<dbReference type="InterPro" id="IPR007630">
    <property type="entry name" value="RNA_pol_sigma70_r4"/>
</dbReference>
<dbReference type="PANTHER" id="PTHR43133">
    <property type="entry name" value="RNA POLYMERASE ECF-TYPE SIGMA FACTO"/>
    <property type="match status" value="1"/>
</dbReference>
<keyword evidence="2" id="KW-0805">Transcription regulation</keyword>
<dbReference type="InterPro" id="IPR007627">
    <property type="entry name" value="RNA_pol_sigma70_r2"/>
</dbReference>
<gene>
    <name evidence="8" type="ordered locus">RPE_0795</name>
</gene>
<dbReference type="SUPFAM" id="SSF88946">
    <property type="entry name" value="Sigma2 domain of RNA polymerase sigma factors"/>
    <property type="match status" value="1"/>
</dbReference>
<dbReference type="eggNOG" id="COG1595">
    <property type="taxonomic scope" value="Bacteria"/>
</dbReference>
<dbReference type="Pfam" id="PF04542">
    <property type="entry name" value="Sigma70_r2"/>
    <property type="match status" value="1"/>
</dbReference>
<dbReference type="NCBIfam" id="TIGR02937">
    <property type="entry name" value="sigma70-ECF"/>
    <property type="match status" value="1"/>
</dbReference>
<feature type="domain" description="RNA polymerase sigma-70 region 2" evidence="6">
    <location>
        <begin position="37"/>
        <end position="105"/>
    </location>
</feature>
<dbReference type="EMBL" id="CP000463">
    <property type="protein sequence ID" value="ABJ04751.1"/>
    <property type="molecule type" value="Genomic_DNA"/>
</dbReference>
<evidence type="ECO:0000259" key="7">
    <source>
        <dbReference type="Pfam" id="PF04545"/>
    </source>
</evidence>
<evidence type="ECO:0000259" key="6">
    <source>
        <dbReference type="Pfam" id="PF04542"/>
    </source>
</evidence>
<name>Q07TI3_RHOP5</name>
<dbReference type="InterPro" id="IPR036388">
    <property type="entry name" value="WH-like_DNA-bd_sf"/>
</dbReference>
<dbReference type="Pfam" id="PF04545">
    <property type="entry name" value="Sigma70_r4"/>
    <property type="match status" value="1"/>
</dbReference>
<dbReference type="KEGG" id="rpe:RPE_0795"/>
<evidence type="ECO:0000256" key="3">
    <source>
        <dbReference type="ARBA" id="ARBA00023082"/>
    </source>
</evidence>
<proteinExistence type="inferred from homology"/>
<dbReference type="InterPro" id="IPR039425">
    <property type="entry name" value="RNA_pol_sigma-70-like"/>
</dbReference>
<evidence type="ECO:0000256" key="4">
    <source>
        <dbReference type="ARBA" id="ARBA00023125"/>
    </source>
</evidence>
<evidence type="ECO:0000256" key="1">
    <source>
        <dbReference type="ARBA" id="ARBA00010641"/>
    </source>
</evidence>
<sequence length="198" mass="22032">MVAMDDPRRPLSEGSDQLSACITRIATAQDETAFELLFRHFAPRLKSYFTNLGGDAAMAEEITQEAMVAVWKNAGQFDPAKASAATWVFTIARNLSIDRFRQARRPAFDPNDPAFIPEDEEPPDRQLERVEAEQKVREVLNSLSPNEQSVLMLSFYENRSHGEIAERLGLPVGTVKSRIRLAFGKLRAALDPQAGAGQ</sequence>